<organism evidence="5 6">
    <name type="scientific">Nitratidesulfovibrio liaohensis</name>
    <dbReference type="NCBI Taxonomy" id="2604158"/>
    <lineage>
        <taxon>Bacteria</taxon>
        <taxon>Pseudomonadati</taxon>
        <taxon>Thermodesulfobacteriota</taxon>
        <taxon>Desulfovibrionia</taxon>
        <taxon>Desulfovibrionales</taxon>
        <taxon>Desulfovibrionaceae</taxon>
        <taxon>Nitratidesulfovibrio</taxon>
    </lineage>
</organism>
<evidence type="ECO:0000313" key="6">
    <source>
        <dbReference type="Proteomes" id="UP001180616"/>
    </source>
</evidence>
<dbReference type="InterPro" id="IPR027417">
    <property type="entry name" value="P-loop_NTPase"/>
</dbReference>
<evidence type="ECO:0000256" key="3">
    <source>
        <dbReference type="ARBA" id="ARBA00022840"/>
    </source>
</evidence>
<keyword evidence="2" id="KW-0378">Hydrolase</keyword>
<keyword evidence="3" id="KW-0067">ATP-binding</keyword>
<gene>
    <name evidence="5" type="ORF">KPS_002431</name>
</gene>
<dbReference type="Proteomes" id="UP001180616">
    <property type="component" value="Chromosome"/>
</dbReference>
<dbReference type="RefSeq" id="WP_309540511.1">
    <property type="nucleotide sequence ID" value="NZ_CP133659.1"/>
</dbReference>
<dbReference type="PANTHER" id="PTHR35372">
    <property type="entry name" value="ATP BINDING PROTEIN-RELATED"/>
    <property type="match status" value="1"/>
</dbReference>
<feature type="domain" description="SF3 helicase" evidence="4">
    <location>
        <begin position="269"/>
        <end position="432"/>
    </location>
</feature>
<dbReference type="InterPro" id="IPR006500">
    <property type="entry name" value="Helicase_put_C_phage/plasmid"/>
</dbReference>
<evidence type="ECO:0000256" key="1">
    <source>
        <dbReference type="ARBA" id="ARBA00022741"/>
    </source>
</evidence>
<proteinExistence type="predicted"/>
<evidence type="ECO:0000256" key="2">
    <source>
        <dbReference type="ARBA" id="ARBA00022801"/>
    </source>
</evidence>
<dbReference type="Pfam" id="PF08706">
    <property type="entry name" value="D5_N"/>
    <property type="match status" value="1"/>
</dbReference>
<dbReference type="PANTHER" id="PTHR35372:SF2">
    <property type="entry name" value="SF3 HELICASE DOMAIN-CONTAINING PROTEIN"/>
    <property type="match status" value="1"/>
</dbReference>
<dbReference type="InterPro" id="IPR014015">
    <property type="entry name" value="Helicase_SF3_DNA-vir"/>
</dbReference>
<evidence type="ECO:0000259" key="4">
    <source>
        <dbReference type="PROSITE" id="PS51206"/>
    </source>
</evidence>
<dbReference type="NCBIfam" id="TIGR01613">
    <property type="entry name" value="primase_Cterm"/>
    <property type="match status" value="1"/>
</dbReference>
<name>A0ABY9QY17_9BACT</name>
<accession>A0ABY9QY17</accession>
<dbReference type="SMART" id="SM00885">
    <property type="entry name" value="D5_N"/>
    <property type="match status" value="1"/>
</dbReference>
<dbReference type="EMBL" id="CP133659">
    <property type="protein sequence ID" value="WMW64418.1"/>
    <property type="molecule type" value="Genomic_DNA"/>
</dbReference>
<reference evidence="5" key="1">
    <citation type="submission" date="2023-09" db="EMBL/GenBank/DDBJ databases">
        <authorList>
            <consortium name="CW5 consortium"/>
            <person name="Lu C.-W."/>
        </authorList>
    </citation>
    <scope>NUCLEOTIDE SEQUENCE</scope>
    <source>
        <strain evidence="5">KPS</strain>
    </source>
</reference>
<dbReference type="InterPro" id="IPR051620">
    <property type="entry name" value="ORF904-like_C"/>
</dbReference>
<dbReference type="InterPro" id="IPR014818">
    <property type="entry name" value="Phage/plasmid_primase_P4_C"/>
</dbReference>
<keyword evidence="6" id="KW-1185">Reference proteome</keyword>
<keyword evidence="1" id="KW-0547">Nucleotide-binding</keyword>
<protein>
    <submittedName>
        <fullName evidence="5">Phage/plasmid primase, P4 family</fullName>
    </submittedName>
</protein>
<dbReference type="PROSITE" id="PS51206">
    <property type="entry name" value="SF3_HELICASE_1"/>
    <property type="match status" value="1"/>
</dbReference>
<sequence length="583" mass="65794">MSGDAKKPPLPLLADGTPDMDAVADMAREEIETERLVMWQEALKKDKGRTLDEALPVPPDTPALWDAEKAKKEERRQPSLPEMKQYMARNELGDAELLRREWTGRMVYDHTTKTWYRYTGIIWERQEMEDQIGEAMALADLYDRAVLDQRTRMKEIDDEDGQEKKSAAKQLEKLTGRASTLRGHDRIRKVLKVAASGDNGLATTGSKWNQHPLLLACANGVIDLETGRLLRSTAGLYLSQQSPYPYLGLHHHDAWWDEHMHRILCGREELIRYVGNVLGYATTGLQDVKEFWVVYGPKADNGKSKTFEAIQNALGSYADSISVGVLLADKNAKTSGPDPELLDIQGLRMAIASEPDQGSKFSMGRIKALTGDDVITTRDLYSGTTKLKPVCKLLVHCNFIPNIQGADRAFANRMRVIPFDARFVRDQAEVDPANHVYAALPKYEVTRRIKAAGPAILSMLVRHAREYLRDRDLAPPPIVLGETSEYFADQDIVGEFIEMCCVTGDRSIKSQSKDLYNAFRKFCLEEKSIPEKYIISNRSFGELLKQRFERKVSNKTWYFGVAPKSEWLPLSDQTGHPENGDGD</sequence>
<dbReference type="Gene3D" id="3.40.50.300">
    <property type="entry name" value="P-loop containing nucleotide triphosphate hydrolases"/>
    <property type="match status" value="1"/>
</dbReference>
<evidence type="ECO:0000313" key="5">
    <source>
        <dbReference type="EMBL" id="WMW64418.1"/>
    </source>
</evidence>